<keyword evidence="5 9" id="KW-0653">Protein transport</keyword>
<name>A0A062TXJ7_9PROT</name>
<dbReference type="EMBL" id="AWFB01000067">
    <property type="protein sequence ID" value="RAN31022.1"/>
    <property type="molecule type" value="Genomic_DNA"/>
</dbReference>
<dbReference type="OrthoDB" id="9812738at2"/>
<comment type="similarity">
    <text evidence="9">Belongs to the SecE/SEC61-gamma family.</text>
</comment>
<protein>
    <recommendedName>
        <fullName evidence="9">Protein translocase subunit SecE</fullName>
    </recommendedName>
</protein>
<dbReference type="GO" id="GO:0005886">
    <property type="term" value="C:plasma membrane"/>
    <property type="evidence" value="ECO:0007669"/>
    <property type="project" value="UniProtKB-SubCell"/>
</dbReference>
<dbReference type="GO" id="GO:0043952">
    <property type="term" value="P:protein transport by the Sec complex"/>
    <property type="evidence" value="ECO:0007669"/>
    <property type="project" value="UniProtKB-UniRule"/>
</dbReference>
<comment type="caution">
    <text evidence="10">The sequence shown here is derived from an EMBL/GenBank/DDBJ whole genome shotgun (WGS) entry which is preliminary data.</text>
</comment>
<dbReference type="GO" id="GO:0009306">
    <property type="term" value="P:protein secretion"/>
    <property type="evidence" value="ECO:0007669"/>
    <property type="project" value="UniProtKB-UniRule"/>
</dbReference>
<reference evidence="10 11" key="1">
    <citation type="submission" date="2013-04" db="EMBL/GenBank/DDBJ databases">
        <title>Hyphomonas sp. T24B3 Genome Sequencing.</title>
        <authorList>
            <person name="Lai Q."/>
            <person name="Shao Z."/>
        </authorList>
    </citation>
    <scope>NUCLEOTIDE SEQUENCE [LARGE SCALE GENOMIC DNA]</scope>
    <source>
        <strain evidence="10 11">T24B3</strain>
    </source>
</reference>
<evidence type="ECO:0000313" key="10">
    <source>
        <dbReference type="EMBL" id="RAN31022.1"/>
    </source>
</evidence>
<dbReference type="GO" id="GO:0006605">
    <property type="term" value="P:protein targeting"/>
    <property type="evidence" value="ECO:0007669"/>
    <property type="project" value="UniProtKB-UniRule"/>
</dbReference>
<keyword evidence="6 9" id="KW-1133">Transmembrane helix</keyword>
<dbReference type="Gene3D" id="1.20.5.1030">
    <property type="entry name" value="Preprotein translocase secy subunit"/>
    <property type="match status" value="1"/>
</dbReference>
<dbReference type="RefSeq" id="WP_034826812.1">
    <property type="nucleotide sequence ID" value="NZ_AWFA01000023.1"/>
</dbReference>
<keyword evidence="8 9" id="KW-0472">Membrane</keyword>
<dbReference type="STRING" id="1280941.HY2_02495"/>
<keyword evidence="7 9" id="KW-0811">Translocation</keyword>
<keyword evidence="3 9" id="KW-1003">Cell membrane</keyword>
<dbReference type="InterPro" id="IPR001901">
    <property type="entry name" value="Translocase_SecE/Sec61-g"/>
</dbReference>
<keyword evidence="4 9" id="KW-0812">Transmembrane</keyword>
<evidence type="ECO:0000256" key="8">
    <source>
        <dbReference type="ARBA" id="ARBA00023136"/>
    </source>
</evidence>
<dbReference type="HAMAP" id="MF_00422">
    <property type="entry name" value="SecE"/>
    <property type="match status" value="1"/>
</dbReference>
<dbReference type="PANTHER" id="PTHR33910">
    <property type="entry name" value="PROTEIN TRANSLOCASE SUBUNIT SECE"/>
    <property type="match status" value="1"/>
</dbReference>
<proteinExistence type="inferred from homology"/>
<evidence type="ECO:0000256" key="3">
    <source>
        <dbReference type="ARBA" id="ARBA00022475"/>
    </source>
</evidence>
<evidence type="ECO:0000256" key="1">
    <source>
        <dbReference type="ARBA" id="ARBA00004370"/>
    </source>
</evidence>
<dbReference type="Proteomes" id="UP000249123">
    <property type="component" value="Unassembled WGS sequence"/>
</dbReference>
<keyword evidence="2 9" id="KW-0813">Transport</keyword>
<accession>A0A062TXJ7</accession>
<comment type="subunit">
    <text evidence="9">Component of the Sec protein translocase complex. Heterotrimer consisting of SecY, SecE and SecG subunits. The heterotrimers can form oligomers, although 1 heterotrimer is thought to be able to translocate proteins. Interacts with the ribosome. Interacts with SecDF, and other proteins may be involved. Interacts with SecA.</text>
</comment>
<dbReference type="InterPro" id="IPR005807">
    <property type="entry name" value="SecE_bac"/>
</dbReference>
<dbReference type="NCBIfam" id="TIGR00964">
    <property type="entry name" value="secE_bact"/>
    <property type="match status" value="1"/>
</dbReference>
<evidence type="ECO:0000256" key="6">
    <source>
        <dbReference type="ARBA" id="ARBA00022989"/>
    </source>
</evidence>
<comment type="subcellular location">
    <subcellularLocation>
        <location evidence="9">Cell membrane</location>
        <topology evidence="9">Single-pass membrane protein</topology>
    </subcellularLocation>
    <subcellularLocation>
        <location evidence="1">Membrane</location>
    </subcellularLocation>
</comment>
<organism evidence="10 11">
    <name type="scientific">Hyphomonas pacifica</name>
    <dbReference type="NCBI Taxonomy" id="1280941"/>
    <lineage>
        <taxon>Bacteria</taxon>
        <taxon>Pseudomonadati</taxon>
        <taxon>Pseudomonadota</taxon>
        <taxon>Alphaproteobacteria</taxon>
        <taxon>Hyphomonadales</taxon>
        <taxon>Hyphomonadaceae</taxon>
        <taxon>Hyphomonas</taxon>
    </lineage>
</organism>
<accession>A0A328JU91</accession>
<evidence type="ECO:0000256" key="2">
    <source>
        <dbReference type="ARBA" id="ARBA00022448"/>
    </source>
</evidence>
<gene>
    <name evidence="9" type="primary">secE</name>
    <name evidence="10" type="ORF">HY3_05330</name>
</gene>
<dbReference type="AlphaFoldDB" id="A0A062TXJ7"/>
<dbReference type="InterPro" id="IPR038379">
    <property type="entry name" value="SecE_sf"/>
</dbReference>
<comment type="function">
    <text evidence="9">Essential subunit of the Sec protein translocation channel SecYEG. Clamps together the 2 halves of SecY. May contact the channel plug during translocation.</text>
</comment>
<evidence type="ECO:0000256" key="4">
    <source>
        <dbReference type="ARBA" id="ARBA00022692"/>
    </source>
</evidence>
<dbReference type="PANTHER" id="PTHR33910:SF1">
    <property type="entry name" value="PROTEIN TRANSLOCASE SUBUNIT SECE"/>
    <property type="match status" value="1"/>
</dbReference>
<dbReference type="eggNOG" id="COG0690">
    <property type="taxonomic scope" value="Bacteria"/>
</dbReference>
<evidence type="ECO:0000256" key="5">
    <source>
        <dbReference type="ARBA" id="ARBA00022927"/>
    </source>
</evidence>
<dbReference type="Pfam" id="PF00584">
    <property type="entry name" value="SecE"/>
    <property type="match status" value="1"/>
</dbReference>
<sequence>MADKAKKKRVGPITFLRQVRAEGNKVTWTSRQETIQATIFVVIMSVLIALFLFTADVVISLAVKSITGIHQ</sequence>
<dbReference type="GO" id="GO:0065002">
    <property type="term" value="P:intracellular protein transmembrane transport"/>
    <property type="evidence" value="ECO:0007669"/>
    <property type="project" value="UniProtKB-UniRule"/>
</dbReference>
<dbReference type="GO" id="GO:0008320">
    <property type="term" value="F:protein transmembrane transporter activity"/>
    <property type="evidence" value="ECO:0007669"/>
    <property type="project" value="UniProtKB-UniRule"/>
</dbReference>
<feature type="transmembrane region" description="Helical" evidence="9">
    <location>
        <begin position="37"/>
        <end position="63"/>
    </location>
</feature>
<evidence type="ECO:0000256" key="9">
    <source>
        <dbReference type="HAMAP-Rule" id="MF_00422"/>
    </source>
</evidence>
<evidence type="ECO:0000313" key="11">
    <source>
        <dbReference type="Proteomes" id="UP000249123"/>
    </source>
</evidence>
<evidence type="ECO:0000256" key="7">
    <source>
        <dbReference type="ARBA" id="ARBA00023010"/>
    </source>
</evidence>
<keyword evidence="11" id="KW-1185">Reference proteome</keyword>